<dbReference type="OMA" id="RIWINIK"/>
<protein>
    <submittedName>
        <fullName evidence="1">Uncharacterized protein</fullName>
    </submittedName>
</protein>
<evidence type="ECO:0000313" key="2">
    <source>
        <dbReference type="Proteomes" id="UP000184267"/>
    </source>
</evidence>
<name>A0A1M2VQ48_TRAPU</name>
<dbReference type="Proteomes" id="UP000184267">
    <property type="component" value="Unassembled WGS sequence"/>
</dbReference>
<accession>A0A1M2VQ48</accession>
<sequence length="379" mass="42912">MDVLAVEHRKQLNGKPVTEDDIIVLTSGSVKFHKHATALLIWEIDVAQRKQEDEDALTAVRKASIIEKLNDLGYAEDDFPHTNVRDWTKIIHQPKVLTKRIWKSIKPKLEALLLEEKESRIREAFEARAEERLDQISGYYDDFVKGLPEANRTLLPNLYDARYLPSIQALSRENDGQGSVIRDEFLELTVQILQEAETYKANAKQIAATAMAECFSRWQAHAREEDLQHLTPDQALTRHYAVFKCAMEGHSPGVEAHYLSFEDLHNHWRVHHPTVEWGFRVAEGSGAWGYIRSSGEPRIGKEGNLILDAAGLPHDTPMSVLTELLQSGRLYCVCGDPALPPPEQLDWPKFVCVIVPTVALRHSALTQILSSSLTSWMTL</sequence>
<evidence type="ECO:0000313" key="1">
    <source>
        <dbReference type="EMBL" id="OJT09729.1"/>
    </source>
</evidence>
<organism evidence="1 2">
    <name type="scientific">Trametes pubescens</name>
    <name type="common">White-rot fungus</name>
    <dbReference type="NCBI Taxonomy" id="154538"/>
    <lineage>
        <taxon>Eukaryota</taxon>
        <taxon>Fungi</taxon>
        <taxon>Dikarya</taxon>
        <taxon>Basidiomycota</taxon>
        <taxon>Agaricomycotina</taxon>
        <taxon>Agaricomycetes</taxon>
        <taxon>Polyporales</taxon>
        <taxon>Polyporaceae</taxon>
        <taxon>Trametes</taxon>
    </lineage>
</organism>
<comment type="caution">
    <text evidence="1">The sequence shown here is derived from an EMBL/GenBank/DDBJ whole genome shotgun (WGS) entry which is preliminary data.</text>
</comment>
<dbReference type="EMBL" id="MNAD01000882">
    <property type="protein sequence ID" value="OJT09729.1"/>
    <property type="molecule type" value="Genomic_DNA"/>
</dbReference>
<reference evidence="1 2" key="1">
    <citation type="submission" date="2016-10" db="EMBL/GenBank/DDBJ databases">
        <title>Genome sequence of the basidiomycete white-rot fungus Trametes pubescens.</title>
        <authorList>
            <person name="Makela M.R."/>
            <person name="Granchi Z."/>
            <person name="Peng M."/>
            <person name="De Vries R.P."/>
            <person name="Grigoriev I."/>
            <person name="Riley R."/>
            <person name="Hilden K."/>
        </authorList>
    </citation>
    <scope>NUCLEOTIDE SEQUENCE [LARGE SCALE GENOMIC DNA]</scope>
    <source>
        <strain evidence="1 2">FBCC735</strain>
    </source>
</reference>
<dbReference type="STRING" id="154538.A0A1M2VQ48"/>
<keyword evidence="2" id="KW-1185">Reference proteome</keyword>
<gene>
    <name evidence="1" type="ORF">TRAPUB_13797</name>
</gene>
<proteinExistence type="predicted"/>
<dbReference type="AlphaFoldDB" id="A0A1M2VQ48"/>
<dbReference type="OrthoDB" id="2746750at2759"/>